<proteinExistence type="predicted"/>
<dbReference type="Proteomes" id="UP000886501">
    <property type="component" value="Unassembled WGS sequence"/>
</dbReference>
<comment type="caution">
    <text evidence="1">The sequence shown here is derived from an EMBL/GenBank/DDBJ whole genome shotgun (WGS) entry which is preliminary data.</text>
</comment>
<reference evidence="1" key="1">
    <citation type="submission" date="2019-10" db="EMBL/GenBank/DDBJ databases">
        <authorList>
            <consortium name="DOE Joint Genome Institute"/>
            <person name="Kuo A."/>
            <person name="Miyauchi S."/>
            <person name="Kiss E."/>
            <person name="Drula E."/>
            <person name="Kohler A."/>
            <person name="Sanchez-Garcia M."/>
            <person name="Andreopoulos B."/>
            <person name="Barry K.W."/>
            <person name="Bonito G."/>
            <person name="Buee M."/>
            <person name="Carver A."/>
            <person name="Chen C."/>
            <person name="Cichocki N."/>
            <person name="Clum A."/>
            <person name="Culley D."/>
            <person name="Crous P.W."/>
            <person name="Fauchery L."/>
            <person name="Girlanda M."/>
            <person name="Hayes R."/>
            <person name="Keri Z."/>
            <person name="Labutti K."/>
            <person name="Lipzen A."/>
            <person name="Lombard V."/>
            <person name="Magnuson J."/>
            <person name="Maillard F."/>
            <person name="Morin E."/>
            <person name="Murat C."/>
            <person name="Nolan M."/>
            <person name="Ohm R."/>
            <person name="Pangilinan J."/>
            <person name="Pereira M."/>
            <person name="Perotto S."/>
            <person name="Peter M."/>
            <person name="Riley R."/>
            <person name="Sitrit Y."/>
            <person name="Stielow B."/>
            <person name="Szollosi G."/>
            <person name="Zifcakova L."/>
            <person name="Stursova M."/>
            <person name="Spatafora J.W."/>
            <person name="Tedersoo L."/>
            <person name="Vaario L.-M."/>
            <person name="Yamada A."/>
            <person name="Yan M."/>
            <person name="Wang P."/>
            <person name="Xu J."/>
            <person name="Bruns T."/>
            <person name="Baldrian P."/>
            <person name="Vilgalys R."/>
            <person name="Henrissat B."/>
            <person name="Grigoriev I.V."/>
            <person name="Hibbett D."/>
            <person name="Nagy L.G."/>
            <person name="Martin F.M."/>
        </authorList>
    </citation>
    <scope>NUCLEOTIDE SEQUENCE</scope>
    <source>
        <strain evidence="1">P2</strain>
    </source>
</reference>
<reference evidence="1" key="2">
    <citation type="journal article" date="2020" name="Nat. Commun.">
        <title>Large-scale genome sequencing of mycorrhizal fungi provides insights into the early evolution of symbiotic traits.</title>
        <authorList>
            <person name="Miyauchi S."/>
            <person name="Kiss E."/>
            <person name="Kuo A."/>
            <person name="Drula E."/>
            <person name="Kohler A."/>
            <person name="Sanchez-Garcia M."/>
            <person name="Morin E."/>
            <person name="Andreopoulos B."/>
            <person name="Barry K.W."/>
            <person name="Bonito G."/>
            <person name="Buee M."/>
            <person name="Carver A."/>
            <person name="Chen C."/>
            <person name="Cichocki N."/>
            <person name="Clum A."/>
            <person name="Culley D."/>
            <person name="Crous P.W."/>
            <person name="Fauchery L."/>
            <person name="Girlanda M."/>
            <person name="Hayes R.D."/>
            <person name="Keri Z."/>
            <person name="LaButti K."/>
            <person name="Lipzen A."/>
            <person name="Lombard V."/>
            <person name="Magnuson J."/>
            <person name="Maillard F."/>
            <person name="Murat C."/>
            <person name="Nolan M."/>
            <person name="Ohm R.A."/>
            <person name="Pangilinan J."/>
            <person name="Pereira M.F."/>
            <person name="Perotto S."/>
            <person name="Peter M."/>
            <person name="Pfister S."/>
            <person name="Riley R."/>
            <person name="Sitrit Y."/>
            <person name="Stielow J.B."/>
            <person name="Szollosi G."/>
            <person name="Zifcakova L."/>
            <person name="Stursova M."/>
            <person name="Spatafora J.W."/>
            <person name="Tedersoo L."/>
            <person name="Vaario L.M."/>
            <person name="Yamada A."/>
            <person name="Yan M."/>
            <person name="Wang P."/>
            <person name="Xu J."/>
            <person name="Bruns T."/>
            <person name="Baldrian P."/>
            <person name="Vilgalys R."/>
            <person name="Dunand C."/>
            <person name="Henrissat B."/>
            <person name="Grigoriev I.V."/>
            <person name="Hibbett D."/>
            <person name="Nagy L.G."/>
            <person name="Martin F.M."/>
        </authorList>
    </citation>
    <scope>NUCLEOTIDE SEQUENCE</scope>
    <source>
        <strain evidence="1">P2</strain>
    </source>
</reference>
<name>A0ACB6ZUC0_THEGA</name>
<gene>
    <name evidence="1" type="ORF">BDM02DRAFT_1910557</name>
</gene>
<protein>
    <submittedName>
        <fullName evidence="1">Uncharacterized protein</fullName>
    </submittedName>
</protein>
<evidence type="ECO:0000313" key="2">
    <source>
        <dbReference type="Proteomes" id="UP000886501"/>
    </source>
</evidence>
<dbReference type="EMBL" id="MU117964">
    <property type="protein sequence ID" value="KAF9653450.1"/>
    <property type="molecule type" value="Genomic_DNA"/>
</dbReference>
<organism evidence="1 2">
    <name type="scientific">Thelephora ganbajun</name>
    <name type="common">Ganba fungus</name>
    <dbReference type="NCBI Taxonomy" id="370292"/>
    <lineage>
        <taxon>Eukaryota</taxon>
        <taxon>Fungi</taxon>
        <taxon>Dikarya</taxon>
        <taxon>Basidiomycota</taxon>
        <taxon>Agaricomycotina</taxon>
        <taxon>Agaricomycetes</taxon>
        <taxon>Thelephorales</taxon>
        <taxon>Thelephoraceae</taxon>
        <taxon>Thelephora</taxon>
    </lineage>
</organism>
<sequence length="287" mass="32073">MASRPGPLRDLPLERFIDVPFTPVPTTPQRTHKRPLSPGTPNLFSPTKRRILAQEGVFSPEKTVKSSITASDRALVIHDVLRQSPAFKLDFGRLPQTDGKVASTSRLFEDYFVDPTPEHSRSPRRHDHDHSSLPILNASPSQLLSIPPPSLNPQTNIHYPGFDVWVNRDLGPTSASSRSCLGDSQASDEDKENSHDDKENVHPKTKWRTGLSKRLKRVSLVSPKELRRPNTPKIPFTPLNAGSSLKARLPRELTLGKAPKVDGDEMKRRRELLAMELDGDDDSDDDL</sequence>
<accession>A0ACB6ZUC0</accession>
<evidence type="ECO:0000313" key="1">
    <source>
        <dbReference type="EMBL" id="KAF9653450.1"/>
    </source>
</evidence>
<keyword evidence="2" id="KW-1185">Reference proteome</keyword>